<evidence type="ECO:0000256" key="1">
    <source>
        <dbReference type="SAM" id="MobiDB-lite"/>
    </source>
</evidence>
<evidence type="ECO:0000256" key="2">
    <source>
        <dbReference type="SAM" id="Phobius"/>
    </source>
</evidence>
<keyword evidence="2" id="KW-0472">Membrane</keyword>
<feature type="compositionally biased region" description="Low complexity" evidence="1">
    <location>
        <begin position="269"/>
        <end position="290"/>
    </location>
</feature>
<name>A0ABN7T588_OIKDI</name>
<feature type="compositionally biased region" description="Basic and acidic residues" evidence="1">
    <location>
        <begin position="326"/>
        <end position="345"/>
    </location>
</feature>
<feature type="compositionally biased region" description="Basic and acidic residues" evidence="1">
    <location>
        <begin position="174"/>
        <end position="185"/>
    </location>
</feature>
<sequence length="530" mass="58505">MGNWNSHPEQNIDREPPPTQFQDLDEASEYHADIIAFNDYGWIYIIGVVLIIFLVLGCCICLCRLGEDKAVPAASKGYQPVAEQEPVVRANTMYAALPEQMPAGFASQGQKQPSMMYPVVSPSPSMKQGQPYVPHYPPHMTMQYSQQMPPQYGYPQPMYSQPSRDSVYKPVPKAADRTGDARKSPSPEQKSVLLRKPDLSNVEEMSEIGTARSVNKRFVFNEDVFEENFIVEESLAENNHLLEDDRHIMRQNTNDTVQQVPVKQEEKIVATSSPRVSISSSSVSLCSEKSGTSEKQEHQSSVRSENEEAFEVVEKSEIVDEALLDESLKSDSQEKAAENPEKAETVSEPMPPFTISDFEKHVRGIQETDGAMTEPITPGSSLTNVTDASTEKNISTSQASLDSESTLKSEDLQVRRQETLEAFNEAEKSIHEANEIALQVLQTDTEDSLDFQEIDSDLATTLSLTSTTTNQVTITKGENQQCVADGVIKESDGEAPAEASIDINDAGVDTLVKAKKSSSPVPENEPSETQ</sequence>
<evidence type="ECO:0000313" key="4">
    <source>
        <dbReference type="Proteomes" id="UP001158576"/>
    </source>
</evidence>
<gene>
    <name evidence="3" type="ORF">OKIOD_LOCUS14407</name>
</gene>
<feature type="compositionally biased region" description="Basic and acidic residues" evidence="1">
    <location>
        <begin position="291"/>
        <end position="318"/>
    </location>
</feature>
<proteinExistence type="predicted"/>
<feature type="compositionally biased region" description="Low complexity" evidence="1">
    <location>
        <begin position="147"/>
        <end position="163"/>
    </location>
</feature>
<feature type="region of interest" description="Disordered" evidence="1">
    <location>
        <begin position="369"/>
        <end position="408"/>
    </location>
</feature>
<dbReference type="Proteomes" id="UP001158576">
    <property type="component" value="Chromosome 2"/>
</dbReference>
<reference evidence="3 4" key="1">
    <citation type="submission" date="2021-04" db="EMBL/GenBank/DDBJ databases">
        <authorList>
            <person name="Bliznina A."/>
        </authorList>
    </citation>
    <scope>NUCLEOTIDE SEQUENCE [LARGE SCALE GENOMIC DNA]</scope>
</reference>
<feature type="transmembrane region" description="Helical" evidence="2">
    <location>
        <begin position="42"/>
        <end position="63"/>
    </location>
</feature>
<feature type="region of interest" description="Disordered" evidence="1">
    <location>
        <begin position="268"/>
        <end position="353"/>
    </location>
</feature>
<keyword evidence="2" id="KW-1133">Transmembrane helix</keyword>
<feature type="region of interest" description="Disordered" evidence="1">
    <location>
        <begin position="147"/>
        <end position="192"/>
    </location>
</feature>
<accession>A0ABN7T588</accession>
<protein>
    <submittedName>
        <fullName evidence="3">Oidioi.mRNA.OKI2018_I69.chr2.g5642.t2.cds</fullName>
    </submittedName>
</protein>
<keyword evidence="2" id="KW-0812">Transmembrane</keyword>
<feature type="region of interest" description="Disordered" evidence="1">
    <location>
        <begin position="1"/>
        <end position="20"/>
    </location>
</feature>
<dbReference type="EMBL" id="OU015567">
    <property type="protein sequence ID" value="CAG5111322.1"/>
    <property type="molecule type" value="Genomic_DNA"/>
</dbReference>
<feature type="compositionally biased region" description="Polar residues" evidence="1">
    <location>
        <begin position="378"/>
        <end position="404"/>
    </location>
</feature>
<keyword evidence="4" id="KW-1185">Reference proteome</keyword>
<evidence type="ECO:0000313" key="3">
    <source>
        <dbReference type="EMBL" id="CAG5111322.1"/>
    </source>
</evidence>
<organism evidence="3 4">
    <name type="scientific">Oikopleura dioica</name>
    <name type="common">Tunicate</name>
    <dbReference type="NCBI Taxonomy" id="34765"/>
    <lineage>
        <taxon>Eukaryota</taxon>
        <taxon>Metazoa</taxon>
        <taxon>Chordata</taxon>
        <taxon>Tunicata</taxon>
        <taxon>Appendicularia</taxon>
        <taxon>Copelata</taxon>
        <taxon>Oikopleuridae</taxon>
        <taxon>Oikopleura</taxon>
    </lineage>
</organism>